<comment type="caution">
    <text evidence="2">The sequence shown here is derived from an EMBL/GenBank/DDBJ whole genome shotgun (WGS) entry which is preliminary data.</text>
</comment>
<proteinExistence type="predicted"/>
<feature type="compositionally biased region" description="Basic and acidic residues" evidence="1">
    <location>
        <begin position="21"/>
        <end position="37"/>
    </location>
</feature>
<reference evidence="2 4" key="1">
    <citation type="journal article" date="2022" name="bioRxiv">
        <title>Genomics of Preaxostyla Flagellates Illuminates Evolutionary Transitions and the Path Towards Mitochondrial Loss.</title>
        <authorList>
            <person name="Novak L.V.F."/>
            <person name="Treitli S.C."/>
            <person name="Pyrih J."/>
            <person name="Halakuc P."/>
            <person name="Pipaliya S.V."/>
            <person name="Vacek V."/>
            <person name="Brzon O."/>
            <person name="Soukal P."/>
            <person name="Eme L."/>
            <person name="Dacks J.B."/>
            <person name="Karnkowska A."/>
            <person name="Elias M."/>
            <person name="Hampl V."/>
        </authorList>
    </citation>
    <scope>NUCLEOTIDE SEQUENCE [LARGE SCALE GENOMIC DNA]</scope>
    <source>
        <strain evidence="2">NAU3</strain>
        <tissue evidence="2">Gut</tissue>
    </source>
</reference>
<name>A0ABQ9WQ34_9EUKA</name>
<organism evidence="2 4">
    <name type="scientific">Blattamonas nauphoetae</name>
    <dbReference type="NCBI Taxonomy" id="2049346"/>
    <lineage>
        <taxon>Eukaryota</taxon>
        <taxon>Metamonada</taxon>
        <taxon>Preaxostyla</taxon>
        <taxon>Oxymonadida</taxon>
        <taxon>Blattamonas</taxon>
    </lineage>
</organism>
<feature type="compositionally biased region" description="Acidic residues" evidence="1">
    <location>
        <begin position="63"/>
        <end position="80"/>
    </location>
</feature>
<evidence type="ECO:0000313" key="3">
    <source>
        <dbReference type="EMBL" id="KAK2962392.1"/>
    </source>
</evidence>
<feature type="compositionally biased region" description="Polar residues" evidence="1">
    <location>
        <begin position="107"/>
        <end position="116"/>
    </location>
</feature>
<evidence type="ECO:0000313" key="4">
    <source>
        <dbReference type="Proteomes" id="UP001281761"/>
    </source>
</evidence>
<feature type="compositionally biased region" description="Low complexity" evidence="1">
    <location>
        <begin position="117"/>
        <end position="130"/>
    </location>
</feature>
<sequence>MADSSMGEVMKDEGEMSMQCDTDHDMDNLLKEHKLEHQNPLSTEEADDGCHSHIDEEEHTSNEESESTDDYQEKNEEEEQLASHHLDLADTNTQPVVDPLSIPPQSPINTAVSDTLSAPSSSSSPSDAAD</sequence>
<dbReference type="EMBL" id="JARBJD010000501">
    <property type="protein sequence ID" value="KAK2941433.1"/>
    <property type="molecule type" value="Genomic_DNA"/>
</dbReference>
<evidence type="ECO:0000256" key="1">
    <source>
        <dbReference type="SAM" id="MobiDB-lite"/>
    </source>
</evidence>
<gene>
    <name evidence="2" type="ORF">BLNAU_23656</name>
    <name evidence="3" type="ORF">BLNAU_2635</name>
</gene>
<accession>A0ABQ9WQ34</accession>
<dbReference type="EMBL" id="JARBJD010000011">
    <property type="protein sequence ID" value="KAK2962392.1"/>
    <property type="molecule type" value="Genomic_DNA"/>
</dbReference>
<evidence type="ECO:0000313" key="2">
    <source>
        <dbReference type="EMBL" id="KAK2941433.1"/>
    </source>
</evidence>
<protein>
    <submittedName>
        <fullName evidence="2">Uncharacterized protein</fullName>
    </submittedName>
</protein>
<keyword evidence="4" id="KW-1185">Reference proteome</keyword>
<feature type="region of interest" description="Disordered" evidence="1">
    <location>
        <begin position="1"/>
        <end position="130"/>
    </location>
</feature>
<dbReference type="Proteomes" id="UP001281761">
    <property type="component" value="Unassembled WGS sequence"/>
</dbReference>
<feature type="compositionally biased region" description="Basic and acidic residues" evidence="1">
    <location>
        <begin position="48"/>
        <end position="62"/>
    </location>
</feature>